<dbReference type="EMBL" id="KN840493">
    <property type="protein sequence ID" value="KIP07672.1"/>
    <property type="molecule type" value="Genomic_DNA"/>
</dbReference>
<feature type="region of interest" description="Disordered" evidence="2">
    <location>
        <begin position="484"/>
        <end position="505"/>
    </location>
</feature>
<evidence type="ECO:0000256" key="2">
    <source>
        <dbReference type="SAM" id="MobiDB-lite"/>
    </source>
</evidence>
<dbReference type="HOGENOM" id="CLU_003433_3_0_1"/>
<accession>A0A0C3S8S9</accession>
<evidence type="ECO:0000313" key="4">
    <source>
        <dbReference type="EMBL" id="KIP07672.1"/>
    </source>
</evidence>
<dbReference type="PANTHER" id="PTHR43092:SF2">
    <property type="entry name" value="HERCYNYLCYSTEINE SULFOXIDE LYASE"/>
    <property type="match status" value="1"/>
</dbReference>
<sequence length="510" mass="57128">MLLIRSTAPKSTDIDPATITANIDTSERDGFSYDPSSPPPAFGHDMLKYFGFDKEYVNVNHGSYGSLPLPVLAECNKLTLLAEANPDKWHRVTYMPLLVKAREEVATLIHAEHDEVVIVVNTTHGINAIMRNIEWREGDVILNTTVTYGAVARTAQYMADRSEAPRPKVYTVELTFPMTHAEIVAAFRAKIKEIKKNHPNTVFDILPTDTKLEGKGNRIVAIIDSISSNPGMYQPWKEMVKVCEEEGVWSLIDAAHSIGQELNIDLGATQPDFWVSNCHKWLFAKRGCAVVYVPKRNQHIIRSTMPTSHEYPSVESVRETSDTKFVLQHQWTGTMDFIPFLSVIAALKFRKWLGGEDVINGYTHKLAYEGGKHLASIFGTEVMDPSGEATLSMTNVRLPLPVEGTGPDARPIYTKAVQAQIARFLQQRFFETWNTHPGVYVHSGAVWARISVQVWTELADFEYVGKAMISICKEIEEEILANATEENEINEEKASEETVDSEKATGCWIA</sequence>
<dbReference type="InterPro" id="IPR015421">
    <property type="entry name" value="PyrdxlP-dep_Trfase_major"/>
</dbReference>
<reference evidence="4 5" key="1">
    <citation type="journal article" date="2014" name="PLoS Genet.">
        <title>Analysis of the Phlebiopsis gigantea genome, transcriptome and secretome provides insight into its pioneer colonization strategies of wood.</title>
        <authorList>
            <person name="Hori C."/>
            <person name="Ishida T."/>
            <person name="Igarashi K."/>
            <person name="Samejima M."/>
            <person name="Suzuki H."/>
            <person name="Master E."/>
            <person name="Ferreira P."/>
            <person name="Ruiz-Duenas F.J."/>
            <person name="Held B."/>
            <person name="Canessa P."/>
            <person name="Larrondo L.F."/>
            <person name="Schmoll M."/>
            <person name="Druzhinina I.S."/>
            <person name="Kubicek C.P."/>
            <person name="Gaskell J.A."/>
            <person name="Kersten P."/>
            <person name="St John F."/>
            <person name="Glasner J."/>
            <person name="Sabat G."/>
            <person name="Splinter BonDurant S."/>
            <person name="Syed K."/>
            <person name="Yadav J."/>
            <person name="Mgbeahuruike A.C."/>
            <person name="Kovalchuk A."/>
            <person name="Asiegbu F.O."/>
            <person name="Lackner G."/>
            <person name="Hoffmeister D."/>
            <person name="Rencoret J."/>
            <person name="Gutierrez A."/>
            <person name="Sun H."/>
            <person name="Lindquist E."/>
            <person name="Barry K."/>
            <person name="Riley R."/>
            <person name="Grigoriev I.V."/>
            <person name="Henrissat B."/>
            <person name="Kues U."/>
            <person name="Berka R.M."/>
            <person name="Martinez A.T."/>
            <person name="Covert S.F."/>
            <person name="Blanchette R.A."/>
            <person name="Cullen D."/>
        </authorList>
    </citation>
    <scope>NUCLEOTIDE SEQUENCE [LARGE SCALE GENOMIC DNA]</scope>
    <source>
        <strain evidence="4 5">11061_1 CR5-6</strain>
    </source>
</reference>
<feature type="compositionally biased region" description="Basic and acidic residues" evidence="2">
    <location>
        <begin position="490"/>
        <end position="503"/>
    </location>
</feature>
<keyword evidence="1" id="KW-0663">Pyridoxal phosphate</keyword>
<proteinExistence type="predicted"/>
<dbReference type="InterPro" id="IPR015424">
    <property type="entry name" value="PyrdxlP-dep_Trfase"/>
</dbReference>
<dbReference type="STRING" id="745531.A0A0C3S8S9"/>
<protein>
    <recommendedName>
        <fullName evidence="3">Aminotransferase class V domain-containing protein</fullName>
    </recommendedName>
</protein>
<feature type="domain" description="Aminotransferase class V" evidence="3">
    <location>
        <begin position="188"/>
        <end position="397"/>
    </location>
</feature>
<dbReference type="Gene3D" id="3.40.640.10">
    <property type="entry name" value="Type I PLP-dependent aspartate aminotransferase-like (Major domain)"/>
    <property type="match status" value="1"/>
</dbReference>
<dbReference type="InterPro" id="IPR000192">
    <property type="entry name" value="Aminotrans_V_dom"/>
</dbReference>
<gene>
    <name evidence="4" type="ORF">PHLGIDRAFT_70688</name>
</gene>
<dbReference type="Pfam" id="PF00266">
    <property type="entry name" value="Aminotran_5"/>
    <property type="match status" value="2"/>
</dbReference>
<dbReference type="AlphaFoldDB" id="A0A0C3S8S9"/>
<evidence type="ECO:0000259" key="3">
    <source>
        <dbReference type="Pfam" id="PF00266"/>
    </source>
</evidence>
<evidence type="ECO:0000256" key="1">
    <source>
        <dbReference type="ARBA" id="ARBA00022898"/>
    </source>
</evidence>
<name>A0A0C3S8S9_PHLG1</name>
<organism evidence="4 5">
    <name type="scientific">Phlebiopsis gigantea (strain 11061_1 CR5-6)</name>
    <name type="common">White-rot fungus</name>
    <name type="synonym">Peniophora gigantea</name>
    <dbReference type="NCBI Taxonomy" id="745531"/>
    <lineage>
        <taxon>Eukaryota</taxon>
        <taxon>Fungi</taxon>
        <taxon>Dikarya</taxon>
        <taxon>Basidiomycota</taxon>
        <taxon>Agaricomycotina</taxon>
        <taxon>Agaricomycetes</taxon>
        <taxon>Polyporales</taxon>
        <taxon>Phanerochaetaceae</taxon>
        <taxon>Phlebiopsis</taxon>
    </lineage>
</organism>
<dbReference type="OrthoDB" id="5978656at2759"/>
<feature type="domain" description="Aminotransferase class V" evidence="3">
    <location>
        <begin position="70"/>
        <end position="163"/>
    </location>
</feature>
<dbReference type="PANTHER" id="PTHR43092">
    <property type="entry name" value="L-CYSTEINE DESULFHYDRASE"/>
    <property type="match status" value="1"/>
</dbReference>
<keyword evidence="5" id="KW-1185">Reference proteome</keyword>
<evidence type="ECO:0000313" key="5">
    <source>
        <dbReference type="Proteomes" id="UP000053257"/>
    </source>
</evidence>
<dbReference type="Proteomes" id="UP000053257">
    <property type="component" value="Unassembled WGS sequence"/>
</dbReference>
<dbReference type="SUPFAM" id="SSF53383">
    <property type="entry name" value="PLP-dependent transferases"/>
    <property type="match status" value="1"/>
</dbReference>